<dbReference type="SUPFAM" id="SSF88946">
    <property type="entry name" value="Sigma2 domain of RNA polymerase sigma factors"/>
    <property type="match status" value="1"/>
</dbReference>
<dbReference type="InterPro" id="IPR039425">
    <property type="entry name" value="RNA_pol_sigma-70-like"/>
</dbReference>
<evidence type="ECO:0000313" key="6">
    <source>
        <dbReference type="Proteomes" id="UP000253606"/>
    </source>
</evidence>
<dbReference type="RefSeq" id="WP_114211255.1">
    <property type="nucleotide sequence ID" value="NZ_CP030842.1"/>
</dbReference>
<feature type="domain" description="RNA polymerase sigma-70 region 2" evidence="4">
    <location>
        <begin position="34"/>
        <end position="101"/>
    </location>
</feature>
<organism evidence="5 6">
    <name type="scientific">Acidisarcina polymorpha</name>
    <dbReference type="NCBI Taxonomy" id="2211140"/>
    <lineage>
        <taxon>Bacteria</taxon>
        <taxon>Pseudomonadati</taxon>
        <taxon>Acidobacteriota</taxon>
        <taxon>Terriglobia</taxon>
        <taxon>Terriglobales</taxon>
        <taxon>Acidobacteriaceae</taxon>
        <taxon>Acidisarcina</taxon>
    </lineage>
</organism>
<dbReference type="InterPro" id="IPR007627">
    <property type="entry name" value="RNA_pol_sigma70_r2"/>
</dbReference>
<reference evidence="5 6" key="1">
    <citation type="journal article" date="2018" name="Front. Microbiol.">
        <title>Hydrolytic Capabilities as a Key to Environmental Success: Chitinolytic and Cellulolytic Acidobacteria From Acidic Sub-arctic Soils and Boreal Peatlands.</title>
        <authorList>
            <person name="Belova S.E."/>
            <person name="Ravin N.V."/>
            <person name="Pankratov T.A."/>
            <person name="Rakitin A.L."/>
            <person name="Ivanova A.A."/>
            <person name="Beletsky A.V."/>
            <person name="Mardanov A.V."/>
            <person name="Sinninghe Damste J.S."/>
            <person name="Dedysh S.N."/>
        </authorList>
    </citation>
    <scope>NUCLEOTIDE SEQUENCE [LARGE SCALE GENOMIC DNA]</scope>
    <source>
        <strain evidence="5 6">SBC82</strain>
        <plasmid evidence="6">pacpol2</plasmid>
    </source>
</reference>
<protein>
    <submittedName>
        <fullName evidence="5">RNA polymerase sigma-70 factor</fullName>
    </submittedName>
</protein>
<evidence type="ECO:0000256" key="2">
    <source>
        <dbReference type="ARBA" id="ARBA00023082"/>
    </source>
</evidence>
<evidence type="ECO:0000259" key="4">
    <source>
        <dbReference type="Pfam" id="PF04542"/>
    </source>
</evidence>
<accession>A0A2Z5GAW8</accession>
<keyword evidence="1" id="KW-0805">Transcription regulation</keyword>
<name>A0A2Z5GAW8_9BACT</name>
<dbReference type="Gene3D" id="1.10.1740.10">
    <property type="match status" value="1"/>
</dbReference>
<dbReference type="GO" id="GO:0006352">
    <property type="term" value="P:DNA-templated transcription initiation"/>
    <property type="evidence" value="ECO:0007669"/>
    <property type="project" value="InterPro"/>
</dbReference>
<keyword evidence="3" id="KW-0804">Transcription</keyword>
<keyword evidence="5" id="KW-0614">Plasmid</keyword>
<dbReference type="OrthoDB" id="9784272at2"/>
<evidence type="ECO:0000256" key="3">
    <source>
        <dbReference type="ARBA" id="ARBA00023163"/>
    </source>
</evidence>
<dbReference type="KEGG" id="abas:ACPOL_6852"/>
<dbReference type="PANTHER" id="PTHR43133:SF62">
    <property type="entry name" value="RNA POLYMERASE SIGMA FACTOR SIGZ"/>
    <property type="match status" value="1"/>
</dbReference>
<dbReference type="EMBL" id="CP030842">
    <property type="protein sequence ID" value="AXC16060.1"/>
    <property type="molecule type" value="Genomic_DNA"/>
</dbReference>
<sequence length="151" mass="16794">MLPIIKRFHDTAENDANLLQAVRRKDQQAMVTIFDRYASVVYTVALGIMEDHAAAEDVMQEVLFQVWTGSQTMNAHGVPFGVWLVCVTRSRALDASRKCRRSIPREQGVPGSAVNPAEEVAYNSPDFTSRQVNKKSSAVLIELVTNDDASR</sequence>
<dbReference type="PANTHER" id="PTHR43133">
    <property type="entry name" value="RNA POLYMERASE ECF-TYPE SIGMA FACTO"/>
    <property type="match status" value="1"/>
</dbReference>
<gene>
    <name evidence="5" type="ORF">ACPOL_6852</name>
</gene>
<evidence type="ECO:0000313" key="5">
    <source>
        <dbReference type="EMBL" id="AXC16060.1"/>
    </source>
</evidence>
<geneLocation type="plasmid" evidence="6">
    <name>pacpol2</name>
</geneLocation>
<keyword evidence="6" id="KW-1185">Reference proteome</keyword>
<dbReference type="Proteomes" id="UP000253606">
    <property type="component" value="Plasmid pACPOL2"/>
</dbReference>
<keyword evidence="2" id="KW-0731">Sigma factor</keyword>
<dbReference type="AlphaFoldDB" id="A0A2Z5GAW8"/>
<dbReference type="GO" id="GO:0016987">
    <property type="term" value="F:sigma factor activity"/>
    <property type="evidence" value="ECO:0007669"/>
    <property type="project" value="UniProtKB-KW"/>
</dbReference>
<dbReference type="InterPro" id="IPR013325">
    <property type="entry name" value="RNA_pol_sigma_r2"/>
</dbReference>
<evidence type="ECO:0000256" key="1">
    <source>
        <dbReference type="ARBA" id="ARBA00023015"/>
    </source>
</evidence>
<proteinExistence type="predicted"/>
<dbReference type="Pfam" id="PF04542">
    <property type="entry name" value="Sigma70_r2"/>
    <property type="match status" value="1"/>
</dbReference>